<dbReference type="InterPro" id="IPR010231">
    <property type="entry name" value="SUF_FeS_clus_asmbl_SufB"/>
</dbReference>
<dbReference type="PANTHER" id="PTHR30508">
    <property type="entry name" value="FES CLUSTER ASSEMBLY PROTEIN SUF"/>
    <property type="match status" value="1"/>
</dbReference>
<protein>
    <submittedName>
        <fullName evidence="4">Fe-S cluster assembly protein SufB</fullName>
    </submittedName>
</protein>
<dbReference type="NCBIfam" id="TIGR01980">
    <property type="entry name" value="sufB"/>
    <property type="match status" value="1"/>
</dbReference>
<name>A0A433J1E5_9PROT</name>
<dbReference type="AlphaFoldDB" id="A0A433J1E5"/>
<gene>
    <name evidence="4" type="primary">sufB</name>
    <name evidence="4" type="ORF">EJ913_26590</name>
</gene>
<dbReference type="InterPro" id="IPR037284">
    <property type="entry name" value="SUF_FeS_clus_asmbl_SufBD_sf"/>
</dbReference>
<comment type="similarity">
    <text evidence="1">Belongs to the iron-sulfur cluster assembly SufBD family.</text>
</comment>
<feature type="domain" description="SUF system FeS cluster assembly SufBD N-terminal" evidence="3">
    <location>
        <begin position="151"/>
        <end position="215"/>
    </location>
</feature>
<dbReference type="PANTHER" id="PTHR30508:SF1">
    <property type="entry name" value="UPF0051 PROTEIN ABCI8, CHLOROPLASTIC-RELATED"/>
    <property type="match status" value="1"/>
</dbReference>
<dbReference type="InterPro" id="IPR000825">
    <property type="entry name" value="SUF_FeS_clus_asmbl_SufBD_core"/>
</dbReference>
<dbReference type="EMBL" id="RZIJ01000030">
    <property type="protein sequence ID" value="RUQ64020.1"/>
    <property type="molecule type" value="Genomic_DNA"/>
</dbReference>
<dbReference type="InterPro" id="IPR045595">
    <property type="entry name" value="SufBD_N"/>
</dbReference>
<organism evidence="4 5">
    <name type="scientific">Azospirillum doebereinerae</name>
    <dbReference type="NCBI Taxonomy" id="92933"/>
    <lineage>
        <taxon>Bacteria</taxon>
        <taxon>Pseudomonadati</taxon>
        <taxon>Pseudomonadota</taxon>
        <taxon>Alphaproteobacteria</taxon>
        <taxon>Rhodospirillales</taxon>
        <taxon>Azospirillaceae</taxon>
        <taxon>Azospirillum</taxon>
    </lineage>
</organism>
<comment type="caution">
    <text evidence="4">The sequence shown here is derived from an EMBL/GenBank/DDBJ whole genome shotgun (WGS) entry which is preliminary data.</text>
</comment>
<reference evidence="4 5" key="1">
    <citation type="submission" date="2018-12" db="EMBL/GenBank/DDBJ databases">
        <authorList>
            <person name="Yang Y."/>
        </authorList>
    </citation>
    <scope>NUCLEOTIDE SEQUENCE [LARGE SCALE GENOMIC DNA]</scope>
    <source>
        <strain evidence="4 5">GSF71</strain>
    </source>
</reference>
<feature type="domain" description="SUF system FeS cluster assembly SufBD core" evidence="2">
    <location>
        <begin position="223"/>
        <end position="465"/>
    </location>
</feature>
<evidence type="ECO:0000259" key="3">
    <source>
        <dbReference type="Pfam" id="PF19295"/>
    </source>
</evidence>
<dbReference type="SUPFAM" id="SSF101960">
    <property type="entry name" value="Stabilizer of iron transporter SufD"/>
    <property type="match status" value="1"/>
</dbReference>
<dbReference type="Pfam" id="PF19295">
    <property type="entry name" value="SufBD_N"/>
    <property type="match status" value="1"/>
</dbReference>
<evidence type="ECO:0000313" key="4">
    <source>
        <dbReference type="EMBL" id="RUQ64020.1"/>
    </source>
</evidence>
<proteinExistence type="inferred from homology"/>
<sequence>MAAQPETIDQVRAVTEQKYKYGFTTDIESDVAPKGLNEDIVRFISAKKNEPEWLLEWRLKAFRVWQTMEEPQWAAVSFPPIDYQDAHYYAAPKQKAGPKSLDEVDPELLKTYAKLGIPLREQEILAGVEGSEGKSPAIAVDAVFDSVSVATTFKAKLEEMGIIFCAISEAVQKHPDLVKKYLGSVVPYTDNFYATLNCAVFTDGSFVYIPKGVRCPMELSTYFRINQANTGQFERTLIIADAGSHVSYLEGCTAPQRDENQLHAAVVELVAMDDATIKYSTVQNWYPGNAEGVGGIYNFVTKRGACRGKNSKISWTQVETGSAITWKYPSCILQGDNSVGEFYSVAITNNFQQADTGTKMIHIGKNTRSTIVSKGISAGKAQQTYRGLVKILPKAEGARNHTQCDSLLIGDQCGAHTVPYIESRNRSARIEHEATTAKISDDQLFYCRQRGIAEEDAVSLIVNGFCKEVLKELPMEFAVEAQKLVGISLEGSVG</sequence>
<evidence type="ECO:0000313" key="5">
    <source>
        <dbReference type="Proteomes" id="UP000280346"/>
    </source>
</evidence>
<accession>A0A433J1E5</accession>
<dbReference type="Pfam" id="PF01458">
    <property type="entry name" value="SUFBD_core"/>
    <property type="match status" value="1"/>
</dbReference>
<evidence type="ECO:0000259" key="2">
    <source>
        <dbReference type="Pfam" id="PF01458"/>
    </source>
</evidence>
<dbReference type="GO" id="GO:0016226">
    <property type="term" value="P:iron-sulfur cluster assembly"/>
    <property type="evidence" value="ECO:0007669"/>
    <property type="project" value="InterPro"/>
</dbReference>
<keyword evidence="5" id="KW-1185">Reference proteome</keyword>
<dbReference type="OrthoDB" id="9803529at2"/>
<evidence type="ECO:0000256" key="1">
    <source>
        <dbReference type="ARBA" id="ARBA00043967"/>
    </source>
</evidence>
<dbReference type="Proteomes" id="UP000280346">
    <property type="component" value="Unassembled WGS sequence"/>
</dbReference>
<dbReference type="RefSeq" id="WP_127003638.1">
    <property type="nucleotide sequence ID" value="NZ_CP173191.1"/>
</dbReference>
<dbReference type="NCBIfam" id="NF008773">
    <property type="entry name" value="PRK11814.1"/>
    <property type="match status" value="1"/>
</dbReference>
<dbReference type="InterPro" id="IPR055346">
    <property type="entry name" value="Fe-S_cluster_assembly_SufBD"/>
</dbReference>